<dbReference type="Proteomes" id="UP001054252">
    <property type="component" value="Unassembled WGS sequence"/>
</dbReference>
<name>A0AAV5HQC5_9ROSI</name>
<dbReference type="EMBL" id="BPVZ01000004">
    <property type="protein sequence ID" value="GKU91012.1"/>
    <property type="molecule type" value="Genomic_DNA"/>
</dbReference>
<sequence>MIAAAMEANANVNALNGRTELLTQLCLASTINTNFSWVIIS</sequence>
<organism evidence="1 2">
    <name type="scientific">Rubroshorea leprosula</name>
    <dbReference type="NCBI Taxonomy" id="152421"/>
    <lineage>
        <taxon>Eukaryota</taxon>
        <taxon>Viridiplantae</taxon>
        <taxon>Streptophyta</taxon>
        <taxon>Embryophyta</taxon>
        <taxon>Tracheophyta</taxon>
        <taxon>Spermatophyta</taxon>
        <taxon>Magnoliopsida</taxon>
        <taxon>eudicotyledons</taxon>
        <taxon>Gunneridae</taxon>
        <taxon>Pentapetalae</taxon>
        <taxon>rosids</taxon>
        <taxon>malvids</taxon>
        <taxon>Malvales</taxon>
        <taxon>Dipterocarpaceae</taxon>
        <taxon>Rubroshorea</taxon>
    </lineage>
</organism>
<dbReference type="AlphaFoldDB" id="A0AAV5HQC5"/>
<accession>A0AAV5HQC5</accession>
<evidence type="ECO:0000313" key="1">
    <source>
        <dbReference type="EMBL" id="GKU91012.1"/>
    </source>
</evidence>
<reference evidence="1 2" key="1">
    <citation type="journal article" date="2021" name="Commun. Biol.">
        <title>The genome of Shorea leprosula (Dipterocarpaceae) highlights the ecological relevance of drought in aseasonal tropical rainforests.</title>
        <authorList>
            <person name="Ng K.K.S."/>
            <person name="Kobayashi M.J."/>
            <person name="Fawcett J.A."/>
            <person name="Hatakeyama M."/>
            <person name="Paape T."/>
            <person name="Ng C.H."/>
            <person name="Ang C.C."/>
            <person name="Tnah L.H."/>
            <person name="Lee C.T."/>
            <person name="Nishiyama T."/>
            <person name="Sese J."/>
            <person name="O'Brien M.J."/>
            <person name="Copetti D."/>
            <person name="Mohd Noor M.I."/>
            <person name="Ong R.C."/>
            <person name="Putra M."/>
            <person name="Sireger I.Z."/>
            <person name="Indrioko S."/>
            <person name="Kosugi Y."/>
            <person name="Izuno A."/>
            <person name="Isagi Y."/>
            <person name="Lee S.L."/>
            <person name="Shimizu K.K."/>
        </authorList>
    </citation>
    <scope>NUCLEOTIDE SEQUENCE [LARGE SCALE GENOMIC DNA]</scope>
    <source>
        <strain evidence="1">214</strain>
    </source>
</reference>
<comment type="caution">
    <text evidence="1">The sequence shown here is derived from an EMBL/GenBank/DDBJ whole genome shotgun (WGS) entry which is preliminary data.</text>
</comment>
<gene>
    <name evidence="1" type="ORF">SLEP1_g4942</name>
</gene>
<proteinExistence type="predicted"/>
<evidence type="ECO:0000313" key="2">
    <source>
        <dbReference type="Proteomes" id="UP001054252"/>
    </source>
</evidence>
<protein>
    <submittedName>
        <fullName evidence="1">Uncharacterized protein</fullName>
    </submittedName>
</protein>
<keyword evidence="2" id="KW-1185">Reference proteome</keyword>